<dbReference type="OrthoDB" id="1160354at2"/>
<protein>
    <recommendedName>
        <fullName evidence="2">Outer membrane protein beta-barrel domain-containing protein</fullName>
    </recommendedName>
</protein>
<dbReference type="RefSeq" id="WP_009577437.1">
    <property type="nucleotide sequence ID" value="NZ_AMZN01000001.1"/>
</dbReference>
<dbReference type="AlphaFoldDB" id="L8K0C7"/>
<feature type="domain" description="Outer membrane protein beta-barrel" evidence="2">
    <location>
        <begin position="21"/>
        <end position="176"/>
    </location>
</feature>
<sequence>MKKLPLLIALCLFGFIIGSHAQVSARLGVKAGPNFANVDAKSSFGEKYNSRTGFHAGAFATFKFTKLAVQPELIFSKQGSTIDFNGEDLDRNYSYFNIPVMLKLYLLGGLNLQVGPQFGFLASAKGDVLDGLGNKSEEDIKDELKGSEISLGLGAGWDLPFGLTVDARYNLGLSDINDNEASPEAKNQVFQVSIGYRLIQLGK</sequence>
<keyword evidence="1" id="KW-0732">Signal</keyword>
<dbReference type="EMBL" id="AMZN01000001">
    <property type="protein sequence ID" value="ELR73848.1"/>
    <property type="molecule type" value="Genomic_DNA"/>
</dbReference>
<evidence type="ECO:0000313" key="4">
    <source>
        <dbReference type="Proteomes" id="UP000011135"/>
    </source>
</evidence>
<feature type="signal peptide" evidence="1">
    <location>
        <begin position="1"/>
        <end position="21"/>
    </location>
</feature>
<proteinExistence type="predicted"/>
<feature type="chain" id="PRO_5003993696" description="Outer membrane protein beta-barrel domain-containing protein" evidence="1">
    <location>
        <begin position="22"/>
        <end position="203"/>
    </location>
</feature>
<comment type="caution">
    <text evidence="3">The sequence shown here is derived from an EMBL/GenBank/DDBJ whole genome shotgun (WGS) entry which is preliminary data.</text>
</comment>
<dbReference type="eggNOG" id="COG3637">
    <property type="taxonomic scope" value="Bacteria"/>
</dbReference>
<gene>
    <name evidence="3" type="ORF">C900_00012</name>
</gene>
<accession>L8K0C7</accession>
<dbReference type="STRING" id="1237149.C900_00012"/>
<evidence type="ECO:0000259" key="2">
    <source>
        <dbReference type="Pfam" id="PF13568"/>
    </source>
</evidence>
<reference evidence="3 4" key="1">
    <citation type="submission" date="2012-12" db="EMBL/GenBank/DDBJ databases">
        <title>Genome assembly of Fulvivirga imtechensis AK7.</title>
        <authorList>
            <person name="Nupur N."/>
            <person name="Khatri I."/>
            <person name="Kumar R."/>
            <person name="Subramanian S."/>
            <person name="Pinnaka A."/>
        </authorList>
    </citation>
    <scope>NUCLEOTIDE SEQUENCE [LARGE SCALE GENOMIC DNA]</scope>
    <source>
        <strain evidence="3 4">AK7</strain>
    </source>
</reference>
<evidence type="ECO:0000256" key="1">
    <source>
        <dbReference type="SAM" id="SignalP"/>
    </source>
</evidence>
<name>L8K0C7_9BACT</name>
<evidence type="ECO:0000313" key="3">
    <source>
        <dbReference type="EMBL" id="ELR73848.1"/>
    </source>
</evidence>
<dbReference type="Proteomes" id="UP000011135">
    <property type="component" value="Unassembled WGS sequence"/>
</dbReference>
<dbReference type="InterPro" id="IPR025665">
    <property type="entry name" value="Beta-barrel_OMP_2"/>
</dbReference>
<dbReference type="Pfam" id="PF13568">
    <property type="entry name" value="OMP_b-brl_2"/>
    <property type="match status" value="1"/>
</dbReference>
<keyword evidence="4" id="KW-1185">Reference proteome</keyword>
<organism evidence="3 4">
    <name type="scientific">Fulvivirga imtechensis AK7</name>
    <dbReference type="NCBI Taxonomy" id="1237149"/>
    <lineage>
        <taxon>Bacteria</taxon>
        <taxon>Pseudomonadati</taxon>
        <taxon>Bacteroidota</taxon>
        <taxon>Cytophagia</taxon>
        <taxon>Cytophagales</taxon>
        <taxon>Fulvivirgaceae</taxon>
        <taxon>Fulvivirga</taxon>
    </lineage>
</organism>